<dbReference type="AlphaFoldDB" id="A0A915IIJ2"/>
<dbReference type="Proteomes" id="UP000887565">
    <property type="component" value="Unplaced"/>
</dbReference>
<dbReference type="SUPFAM" id="SSF48726">
    <property type="entry name" value="Immunoglobulin"/>
    <property type="match status" value="1"/>
</dbReference>
<name>A0A915IIJ2_ROMCU</name>
<dbReference type="InterPro" id="IPR007110">
    <property type="entry name" value="Ig-like_dom"/>
</dbReference>
<keyword evidence="1" id="KW-0677">Repeat</keyword>
<protein>
    <submittedName>
        <fullName evidence="4">Ig-like domain-containing protein</fullName>
    </submittedName>
</protein>
<dbReference type="InterPro" id="IPR036179">
    <property type="entry name" value="Ig-like_dom_sf"/>
</dbReference>
<dbReference type="InterPro" id="IPR013098">
    <property type="entry name" value="Ig_I-set"/>
</dbReference>
<dbReference type="WBParaSite" id="nRc.2.0.1.t13197-RA">
    <property type="protein sequence ID" value="nRc.2.0.1.t13197-RA"/>
    <property type="gene ID" value="nRc.2.0.1.g13197"/>
</dbReference>
<evidence type="ECO:0000313" key="4">
    <source>
        <dbReference type="WBParaSite" id="nRc.2.0.1.t13197-RA"/>
    </source>
</evidence>
<sequence length="269" mass="30371">RIYSNFFTNHVPNISGATKILRKTFVNPGRDLNVGQRFETLCDVQHDSNLEVNYTWLVHGREIRNNPNVHYNGPNLTIAYSTGSDSGFYTCIARTKLDSVNSTIKVIIRDVPPPPKGVQVKCENHTARVSFLYEDRFTDSIVDDESESDPDRKIAATSWILQYNVDPTEPDAWETYPTELTRLDQGFGEITMHLFPYGNFSFRTLAKNSVGLSMPEYPALIAGAVGGRCVTSPARPWRNPDHVQIVPNDENSLIINWELPIIHSILTYA</sequence>
<dbReference type="SUPFAM" id="SSF49265">
    <property type="entry name" value="Fibronectin type III"/>
    <property type="match status" value="1"/>
</dbReference>
<dbReference type="PROSITE" id="PS50835">
    <property type="entry name" value="IG_LIKE"/>
    <property type="match status" value="1"/>
</dbReference>
<feature type="domain" description="Ig-like" evidence="2">
    <location>
        <begin position="12"/>
        <end position="101"/>
    </location>
</feature>
<dbReference type="Pfam" id="PF07679">
    <property type="entry name" value="I-set"/>
    <property type="match status" value="1"/>
</dbReference>
<evidence type="ECO:0000259" key="2">
    <source>
        <dbReference type="PROSITE" id="PS50835"/>
    </source>
</evidence>
<evidence type="ECO:0000313" key="3">
    <source>
        <dbReference type="Proteomes" id="UP000887565"/>
    </source>
</evidence>
<proteinExistence type="predicted"/>
<evidence type="ECO:0000256" key="1">
    <source>
        <dbReference type="ARBA" id="ARBA00022737"/>
    </source>
</evidence>
<dbReference type="InterPro" id="IPR003599">
    <property type="entry name" value="Ig_sub"/>
</dbReference>
<dbReference type="InterPro" id="IPR013783">
    <property type="entry name" value="Ig-like_fold"/>
</dbReference>
<accession>A0A915IIJ2</accession>
<reference evidence="4" key="1">
    <citation type="submission" date="2022-11" db="UniProtKB">
        <authorList>
            <consortium name="WormBaseParasite"/>
        </authorList>
    </citation>
    <scope>IDENTIFICATION</scope>
</reference>
<dbReference type="InterPro" id="IPR036116">
    <property type="entry name" value="FN3_sf"/>
</dbReference>
<keyword evidence="3" id="KW-1185">Reference proteome</keyword>
<dbReference type="Gene3D" id="2.60.40.10">
    <property type="entry name" value="Immunoglobulins"/>
    <property type="match status" value="2"/>
</dbReference>
<dbReference type="SMART" id="SM00409">
    <property type="entry name" value="IG"/>
    <property type="match status" value="1"/>
</dbReference>
<organism evidence="3 4">
    <name type="scientific">Romanomermis culicivorax</name>
    <name type="common">Nematode worm</name>
    <dbReference type="NCBI Taxonomy" id="13658"/>
    <lineage>
        <taxon>Eukaryota</taxon>
        <taxon>Metazoa</taxon>
        <taxon>Ecdysozoa</taxon>
        <taxon>Nematoda</taxon>
        <taxon>Enoplea</taxon>
        <taxon>Dorylaimia</taxon>
        <taxon>Mermithida</taxon>
        <taxon>Mermithoidea</taxon>
        <taxon>Mermithidae</taxon>
        <taxon>Romanomermis</taxon>
    </lineage>
</organism>